<protein>
    <submittedName>
        <fullName evidence="1">Uncharacterized protein</fullName>
    </submittedName>
</protein>
<evidence type="ECO:0000313" key="2">
    <source>
        <dbReference type="Proteomes" id="UP001055879"/>
    </source>
</evidence>
<name>A0ACB8Z239_ARCLA</name>
<keyword evidence="2" id="KW-1185">Reference proteome</keyword>
<comment type="caution">
    <text evidence="1">The sequence shown here is derived from an EMBL/GenBank/DDBJ whole genome shotgun (WGS) entry which is preliminary data.</text>
</comment>
<dbReference type="Proteomes" id="UP001055879">
    <property type="component" value="Linkage Group LG11"/>
</dbReference>
<organism evidence="1 2">
    <name type="scientific">Arctium lappa</name>
    <name type="common">Greater burdock</name>
    <name type="synonym">Lappa major</name>
    <dbReference type="NCBI Taxonomy" id="4217"/>
    <lineage>
        <taxon>Eukaryota</taxon>
        <taxon>Viridiplantae</taxon>
        <taxon>Streptophyta</taxon>
        <taxon>Embryophyta</taxon>
        <taxon>Tracheophyta</taxon>
        <taxon>Spermatophyta</taxon>
        <taxon>Magnoliopsida</taxon>
        <taxon>eudicotyledons</taxon>
        <taxon>Gunneridae</taxon>
        <taxon>Pentapetalae</taxon>
        <taxon>asterids</taxon>
        <taxon>campanulids</taxon>
        <taxon>Asterales</taxon>
        <taxon>Asteraceae</taxon>
        <taxon>Carduoideae</taxon>
        <taxon>Cardueae</taxon>
        <taxon>Arctiinae</taxon>
        <taxon>Arctium</taxon>
    </lineage>
</organism>
<accession>A0ACB8Z239</accession>
<reference evidence="1 2" key="2">
    <citation type="journal article" date="2022" name="Mol. Ecol. Resour.">
        <title>The genomes of chicory, endive, great burdock and yacon provide insights into Asteraceae paleo-polyploidization history and plant inulin production.</title>
        <authorList>
            <person name="Fan W."/>
            <person name="Wang S."/>
            <person name="Wang H."/>
            <person name="Wang A."/>
            <person name="Jiang F."/>
            <person name="Liu H."/>
            <person name="Zhao H."/>
            <person name="Xu D."/>
            <person name="Zhang Y."/>
        </authorList>
    </citation>
    <scope>NUCLEOTIDE SEQUENCE [LARGE SCALE GENOMIC DNA]</scope>
    <source>
        <strain evidence="2">cv. Niubang</strain>
    </source>
</reference>
<evidence type="ECO:0000313" key="1">
    <source>
        <dbReference type="EMBL" id="KAI3691617.1"/>
    </source>
</evidence>
<dbReference type="EMBL" id="CM042057">
    <property type="protein sequence ID" value="KAI3691617.1"/>
    <property type="molecule type" value="Genomic_DNA"/>
</dbReference>
<proteinExistence type="predicted"/>
<reference evidence="2" key="1">
    <citation type="journal article" date="2022" name="Mol. Ecol. Resour.">
        <title>The genomes of chicory, endive, great burdock and yacon provide insights into Asteraceae palaeo-polyploidization history and plant inulin production.</title>
        <authorList>
            <person name="Fan W."/>
            <person name="Wang S."/>
            <person name="Wang H."/>
            <person name="Wang A."/>
            <person name="Jiang F."/>
            <person name="Liu H."/>
            <person name="Zhao H."/>
            <person name="Xu D."/>
            <person name="Zhang Y."/>
        </authorList>
    </citation>
    <scope>NUCLEOTIDE SEQUENCE [LARGE SCALE GENOMIC DNA]</scope>
    <source>
        <strain evidence="2">cv. Niubang</strain>
    </source>
</reference>
<gene>
    <name evidence="1" type="ORF">L6452_31414</name>
</gene>
<sequence>MEARRQLDGGATVHFDSDNRSATVRTTTGHPALQPNYSCRKVEEALEHLVSIELIELCNEAKVEHCRATRDLRSCGRCVQSVLNSCGHASLCEECSQRCDACPICRFPIPKSGNRLSLRLYYECIEAGLISKRYDDRFQEKDGEKQPTADVERLYSFFDVALENNLLSLICHYITDVCMDETAVSSDPVVALLLDEVVVKDWCKRTFKHIIAELHSIYNLNVEEIKERSSALLKFTARLSCISTVLEELESSFKGSLSAQLHDIHHLQESILKTKQHMEMIIWYTRHHSLEGLSRHDSFSSWRFDVRERKAAAIKRAWPSPMGTSRQDVAMLFIEDALSNLDTQQEYTGDRDDELEIASLQKDGGLSFSRVKIEGMVGSYPFENLRSAIDILFLCGSSDLVVAKQAILLYYLFDRLWNIPDEKWRFCVDDFSATFNIARHSILESFTFYLLDDQSDEALQEACHLLKEISGPTTHPKVAQVLLERQNPYAALMVLRWSGSDSRAELVSLNEAVTAVRVRVECGLLIEAFMYQRSLCTKVKKKKATRELYPDASSGLNDDFEAGMNWLEVLVTEICLLCIRRNLVDRIIGLPWNVDEEKHLHKCLLDYALEQPLSNTGSLLVVFYLQRYRYVEAYQVDRKLQSFEQDFISKNPVDEDVVNRMGSIRDWRAGLVDKSIQLLPEVEQQRVKSGQMTELASPDGDNNTPGKLDLLEVQNPALTGILVPSYVNSSLLFGAGDGNSSPRSSFQTAPSNLGGLTNYGSPSVSQVNAFSDAERGMSMLRSISKNIKFDDITTSANRPVRPVITTPLKEINRGSSTIRKNKYLQNDQNNMSIDHLPSSSPYFGSVAANPEDSPSSIGGLFKSSRQDGVLKASGKSARSSRLGRDLVEASGDLMDMSWSNKEESFPVQTNLNGGPRWRSDDASDYEDQQSPDRLTGGVTPSRGFRRSRLTRR</sequence>